<dbReference type="EMBL" id="JBHRSA010000044">
    <property type="protein sequence ID" value="MFC3040923.1"/>
    <property type="molecule type" value="Genomic_DNA"/>
</dbReference>
<dbReference type="PANTHER" id="PTHR11229:SF16">
    <property type="entry name" value="LARGE RIBOSOMAL SUBUNIT PROTEIN UL3C"/>
    <property type="match status" value="1"/>
</dbReference>
<evidence type="ECO:0000256" key="1">
    <source>
        <dbReference type="ARBA" id="ARBA00006540"/>
    </source>
</evidence>
<sequence>MTKGILGRKIGMTQLFSETGELIPVTVIQAEPNVVLQKRTEENDGYKALQLGFADVKESRTNKAAKGHAEKASTSPKRYVREIRNADIDAYEVGQEVGVDVFEAGDKIDVTGTTKGKGFQGSIKRHNQQRGPSSHGSHFHRSPGALGSIDPMRVFKGRPLPGQMGGNQVTIENLEIVNVDTEKNLLLIKGNVPGAKKSFVKITSANKAN</sequence>
<keyword evidence="2 7" id="KW-0699">rRNA-binding</keyword>
<evidence type="ECO:0000256" key="5">
    <source>
        <dbReference type="ARBA" id="ARBA00023274"/>
    </source>
</evidence>
<reference evidence="12" key="1">
    <citation type="journal article" date="2019" name="Int. J. Syst. Evol. Microbiol.">
        <title>The Global Catalogue of Microorganisms (GCM) 10K type strain sequencing project: providing services to taxonomists for standard genome sequencing and annotation.</title>
        <authorList>
            <consortium name="The Broad Institute Genomics Platform"/>
            <consortium name="The Broad Institute Genome Sequencing Center for Infectious Disease"/>
            <person name="Wu L."/>
            <person name="Ma J."/>
        </authorList>
    </citation>
    <scope>NUCLEOTIDE SEQUENCE [LARGE SCALE GENOMIC DNA]</scope>
    <source>
        <strain evidence="12">KCTC 13128</strain>
    </source>
</reference>
<name>A0ABV7CXU5_9BACI</name>
<dbReference type="Gene3D" id="3.30.160.810">
    <property type="match status" value="1"/>
</dbReference>
<evidence type="ECO:0000313" key="11">
    <source>
        <dbReference type="EMBL" id="MFC3040923.1"/>
    </source>
</evidence>
<dbReference type="InterPro" id="IPR009000">
    <property type="entry name" value="Transl_B-barrel_sf"/>
</dbReference>
<dbReference type="InterPro" id="IPR019926">
    <property type="entry name" value="Ribosomal_uL3_CS"/>
</dbReference>
<evidence type="ECO:0000256" key="3">
    <source>
        <dbReference type="ARBA" id="ARBA00022884"/>
    </source>
</evidence>
<dbReference type="PROSITE" id="PS00474">
    <property type="entry name" value="RIBOSOMAL_L3"/>
    <property type="match status" value="1"/>
</dbReference>
<dbReference type="HAMAP" id="MF_01325_B">
    <property type="entry name" value="Ribosomal_uL3_B"/>
    <property type="match status" value="1"/>
</dbReference>
<evidence type="ECO:0000256" key="7">
    <source>
        <dbReference type="HAMAP-Rule" id="MF_01325"/>
    </source>
</evidence>
<dbReference type="Gene3D" id="2.40.30.10">
    <property type="entry name" value="Translation factors"/>
    <property type="match status" value="1"/>
</dbReference>
<dbReference type="GO" id="GO:0005840">
    <property type="term" value="C:ribosome"/>
    <property type="evidence" value="ECO:0007669"/>
    <property type="project" value="UniProtKB-KW"/>
</dbReference>
<organism evidence="11 12">
    <name type="scientific">Virgibacillus xinjiangensis</name>
    <dbReference type="NCBI Taxonomy" id="393090"/>
    <lineage>
        <taxon>Bacteria</taxon>
        <taxon>Bacillati</taxon>
        <taxon>Bacillota</taxon>
        <taxon>Bacilli</taxon>
        <taxon>Bacillales</taxon>
        <taxon>Bacillaceae</taxon>
        <taxon>Virgibacillus</taxon>
    </lineage>
</organism>
<gene>
    <name evidence="7 11" type="primary">rplC</name>
    <name evidence="11" type="ORF">ACFOGI_11745</name>
</gene>
<dbReference type="SUPFAM" id="SSF50447">
    <property type="entry name" value="Translation proteins"/>
    <property type="match status" value="1"/>
</dbReference>
<keyword evidence="3 7" id="KW-0694">RNA-binding</keyword>
<keyword evidence="4 7" id="KW-0689">Ribosomal protein</keyword>
<evidence type="ECO:0000256" key="2">
    <source>
        <dbReference type="ARBA" id="ARBA00022730"/>
    </source>
</evidence>
<keyword evidence="5 7" id="KW-0687">Ribonucleoprotein</keyword>
<dbReference type="PANTHER" id="PTHR11229">
    <property type="entry name" value="50S RIBOSOMAL PROTEIN L3"/>
    <property type="match status" value="1"/>
</dbReference>
<keyword evidence="12" id="KW-1185">Reference proteome</keyword>
<dbReference type="InterPro" id="IPR019927">
    <property type="entry name" value="Ribosomal_uL3_bac/org-type"/>
</dbReference>
<protein>
    <recommendedName>
        <fullName evidence="6 7">Large ribosomal subunit protein uL3</fullName>
    </recommendedName>
</protein>
<dbReference type="InterPro" id="IPR000597">
    <property type="entry name" value="Ribosomal_uL3"/>
</dbReference>
<dbReference type="NCBIfam" id="TIGR03625">
    <property type="entry name" value="L3_bact"/>
    <property type="match status" value="1"/>
</dbReference>
<accession>A0ABV7CXU5</accession>
<evidence type="ECO:0000256" key="9">
    <source>
        <dbReference type="RuleBase" id="RU003906"/>
    </source>
</evidence>
<dbReference type="RefSeq" id="WP_390272695.1">
    <property type="nucleotide sequence ID" value="NZ_JBHRSA010000044.1"/>
</dbReference>
<evidence type="ECO:0000256" key="8">
    <source>
        <dbReference type="RuleBase" id="RU003905"/>
    </source>
</evidence>
<evidence type="ECO:0000313" key="12">
    <source>
        <dbReference type="Proteomes" id="UP001595279"/>
    </source>
</evidence>
<dbReference type="Proteomes" id="UP001595279">
    <property type="component" value="Unassembled WGS sequence"/>
</dbReference>
<evidence type="ECO:0000256" key="4">
    <source>
        <dbReference type="ARBA" id="ARBA00022980"/>
    </source>
</evidence>
<evidence type="ECO:0000256" key="6">
    <source>
        <dbReference type="ARBA" id="ARBA00035243"/>
    </source>
</evidence>
<feature type="region of interest" description="Disordered" evidence="10">
    <location>
        <begin position="113"/>
        <end position="150"/>
    </location>
</feature>
<comment type="similarity">
    <text evidence="1 7 8">Belongs to the universal ribosomal protein uL3 family.</text>
</comment>
<dbReference type="Pfam" id="PF00297">
    <property type="entry name" value="Ribosomal_L3"/>
    <property type="match status" value="1"/>
</dbReference>
<comment type="subunit">
    <text evidence="7 9">Part of the 50S ribosomal subunit. Forms a cluster with proteins L14 and L19.</text>
</comment>
<comment type="function">
    <text evidence="7 9">One of the primary rRNA binding proteins, it binds directly near the 3'-end of the 23S rRNA, where it nucleates assembly of the 50S subunit.</text>
</comment>
<evidence type="ECO:0000256" key="10">
    <source>
        <dbReference type="SAM" id="MobiDB-lite"/>
    </source>
</evidence>
<proteinExistence type="inferred from homology"/>
<comment type="caution">
    <text evidence="11">The sequence shown here is derived from an EMBL/GenBank/DDBJ whole genome shotgun (WGS) entry which is preliminary data.</text>
</comment>